<dbReference type="Pfam" id="PF01593">
    <property type="entry name" value="Amino_oxidase"/>
    <property type="match status" value="1"/>
</dbReference>
<dbReference type="Gene3D" id="3.90.660.10">
    <property type="match status" value="1"/>
</dbReference>
<dbReference type="SUPFAM" id="SSF51905">
    <property type="entry name" value="FAD/NAD(P)-binding domain"/>
    <property type="match status" value="1"/>
</dbReference>
<dbReference type="NCBIfam" id="TIGR03467">
    <property type="entry name" value="HpnE"/>
    <property type="match status" value="1"/>
</dbReference>
<evidence type="ECO:0000313" key="3">
    <source>
        <dbReference type="Proteomes" id="UP000198615"/>
    </source>
</evidence>
<proteinExistence type="predicted"/>
<dbReference type="RefSeq" id="WP_093151836.1">
    <property type="nucleotide sequence ID" value="NZ_FNBW01000009.1"/>
</dbReference>
<dbReference type="InterPro" id="IPR036188">
    <property type="entry name" value="FAD/NAD-bd_sf"/>
</dbReference>
<comment type="caution">
    <text evidence="2">The sequence shown here is derived from an EMBL/GenBank/DDBJ whole genome shotgun (WGS) entry which is preliminary data.</text>
</comment>
<dbReference type="Proteomes" id="UP000198615">
    <property type="component" value="Unassembled WGS sequence"/>
</dbReference>
<name>A0A8G2F426_9PROT</name>
<reference evidence="2 3" key="1">
    <citation type="submission" date="2016-10" db="EMBL/GenBank/DDBJ databases">
        <authorList>
            <person name="Varghese N."/>
            <person name="Submissions S."/>
        </authorList>
    </citation>
    <scope>NUCLEOTIDE SEQUENCE [LARGE SCALE GENOMIC DNA]</scope>
    <source>
        <strain evidence="2 3">DSM 18839</strain>
    </source>
</reference>
<dbReference type="GO" id="GO:0016491">
    <property type="term" value="F:oxidoreductase activity"/>
    <property type="evidence" value="ECO:0007669"/>
    <property type="project" value="InterPro"/>
</dbReference>
<dbReference type="InterPro" id="IPR017830">
    <property type="entry name" value="SQase_HpnE"/>
</dbReference>
<keyword evidence="3" id="KW-1185">Reference proteome</keyword>
<dbReference type="InterPro" id="IPR002937">
    <property type="entry name" value="Amino_oxidase"/>
</dbReference>
<dbReference type="EMBL" id="FNBW01000009">
    <property type="protein sequence ID" value="SDG04638.1"/>
    <property type="molecule type" value="Genomic_DNA"/>
</dbReference>
<evidence type="ECO:0000313" key="2">
    <source>
        <dbReference type="EMBL" id="SDG04638.1"/>
    </source>
</evidence>
<sequence length="418" mass="43238">MSGGTVHVVGAGLAGLAAALSLSAAGRTVALHEAAGHAGGRCRSYIDTRLGCRIDNGNHLLLSANRSALAYLAETGASGSLRAGDAAFSFHDIADGRQWTVRPGEGGVWRRLTAPLRQVPGAGAADALGLLRLAVAGRRSTVMQALGPGALMERFWRPLTVAVLNAEPEVASARLLRGVIREVLRTGEAVPLTAREGLSESFVDPALAVLAERGVGIGFGRRLRGVDTANDRATALRFAEETVALAPGDALVLTVPAPIAAGLLPGLAVPDGSSAIVNAHFRLDAPAHLPGRADLIGLTGGTAQWLFRRGEIASVTVSAADALLDRPSEDLAAILWRDIAPVLGLAGQAQPPARIVKERRATFRQDPASLARRPPARTAWRNLALAGDWTDTGLPATIEGAIRSGRDAASLVISGTGR</sequence>
<evidence type="ECO:0000259" key="1">
    <source>
        <dbReference type="Pfam" id="PF01593"/>
    </source>
</evidence>
<dbReference type="AlphaFoldDB" id="A0A8G2F426"/>
<dbReference type="PANTHER" id="PTHR42923:SF47">
    <property type="entry name" value="BLR3003 PROTEIN"/>
    <property type="match status" value="1"/>
</dbReference>
<dbReference type="OrthoDB" id="7849608at2"/>
<dbReference type="Gene3D" id="3.50.50.60">
    <property type="entry name" value="FAD/NAD(P)-binding domain"/>
    <property type="match status" value="2"/>
</dbReference>
<dbReference type="InterPro" id="IPR050464">
    <property type="entry name" value="Zeta_carotene_desat/Oxidored"/>
</dbReference>
<feature type="domain" description="Amine oxidase" evidence="1">
    <location>
        <begin position="13"/>
        <end position="413"/>
    </location>
</feature>
<dbReference type="PANTHER" id="PTHR42923">
    <property type="entry name" value="PROTOPORPHYRINOGEN OXIDASE"/>
    <property type="match status" value="1"/>
</dbReference>
<accession>A0A8G2F426</accession>
<gene>
    <name evidence="2" type="ORF">SAMN05660686_03192</name>
</gene>
<protein>
    <submittedName>
        <fullName evidence="2">Squalene-associated FAD-dependent desaturase</fullName>
    </submittedName>
</protein>
<organism evidence="2 3">
    <name type="scientific">Thalassobaculum litoreum DSM 18839</name>
    <dbReference type="NCBI Taxonomy" id="1123362"/>
    <lineage>
        <taxon>Bacteria</taxon>
        <taxon>Pseudomonadati</taxon>
        <taxon>Pseudomonadota</taxon>
        <taxon>Alphaproteobacteria</taxon>
        <taxon>Rhodospirillales</taxon>
        <taxon>Thalassobaculaceae</taxon>
        <taxon>Thalassobaculum</taxon>
    </lineage>
</organism>